<dbReference type="Proteomes" id="UP001370490">
    <property type="component" value="Unassembled WGS sequence"/>
</dbReference>
<dbReference type="SUPFAM" id="SSF56399">
    <property type="entry name" value="ADP-ribosylation"/>
    <property type="match status" value="1"/>
</dbReference>
<dbReference type="EC" id="2.4.2.-" evidence="1"/>
<proteinExistence type="predicted"/>
<evidence type="ECO:0000259" key="2">
    <source>
        <dbReference type="PROSITE" id="PS51059"/>
    </source>
</evidence>
<organism evidence="3 4">
    <name type="scientific">Dillenia turbinata</name>
    <dbReference type="NCBI Taxonomy" id="194707"/>
    <lineage>
        <taxon>Eukaryota</taxon>
        <taxon>Viridiplantae</taxon>
        <taxon>Streptophyta</taxon>
        <taxon>Embryophyta</taxon>
        <taxon>Tracheophyta</taxon>
        <taxon>Spermatophyta</taxon>
        <taxon>Magnoliopsida</taxon>
        <taxon>eudicotyledons</taxon>
        <taxon>Gunneridae</taxon>
        <taxon>Pentapetalae</taxon>
        <taxon>Dilleniales</taxon>
        <taxon>Dilleniaceae</taxon>
        <taxon>Dillenia</taxon>
    </lineage>
</organism>
<dbReference type="PANTHER" id="PTHR32263:SF14">
    <property type="entry name" value="INACTIVE POLY [ADP-RIBOSE] POLYMERASE SRO2-RELATED"/>
    <property type="match status" value="1"/>
</dbReference>
<dbReference type="Gene3D" id="3.90.228.10">
    <property type="match status" value="1"/>
</dbReference>
<name>A0AAN8V7J4_9MAGN</name>
<keyword evidence="4" id="KW-1185">Reference proteome</keyword>
<feature type="domain" description="PARP catalytic" evidence="2">
    <location>
        <begin position="24"/>
        <end position="252"/>
    </location>
</feature>
<dbReference type="InterPro" id="IPR012317">
    <property type="entry name" value="Poly(ADP-ribose)pol_cat_dom"/>
</dbReference>
<gene>
    <name evidence="3" type="ORF">RJ641_012689</name>
</gene>
<protein>
    <recommendedName>
        <fullName evidence="1">Poly [ADP-ribose] polymerase</fullName>
        <shortName evidence="1">PARP</shortName>
        <ecNumber evidence="1">2.4.2.-</ecNumber>
    </recommendedName>
</protein>
<evidence type="ECO:0000256" key="1">
    <source>
        <dbReference type="RuleBase" id="RU362114"/>
    </source>
</evidence>
<reference evidence="3 4" key="1">
    <citation type="submission" date="2023-12" db="EMBL/GenBank/DDBJ databases">
        <title>A high-quality genome assembly for Dillenia turbinata (Dilleniales).</title>
        <authorList>
            <person name="Chanderbali A."/>
        </authorList>
    </citation>
    <scope>NUCLEOTIDE SEQUENCE [LARGE SCALE GENOMIC DNA]</scope>
    <source>
        <strain evidence="3">LSX21</strain>
        <tissue evidence="3">Leaf</tissue>
    </source>
</reference>
<accession>A0AAN8V7J4</accession>
<dbReference type="PANTHER" id="PTHR32263">
    <property type="entry name" value="INACTIVE POLY [ADP-RIBOSE] POLYMERASE SRO4-RELATED"/>
    <property type="match status" value="1"/>
</dbReference>
<keyword evidence="1" id="KW-0520">NAD</keyword>
<comment type="caution">
    <text evidence="3">The sequence shown here is derived from an EMBL/GenBank/DDBJ whole genome shotgun (WGS) entry which is preliminary data.</text>
</comment>
<sequence length="357" mass="39611">MEALGIEEQVSIEVDDRELIVADDSDNEEAMSSNSNPFNSMGLFKLQEESADYMTIKNSFLLGLKPVQENIQVVSIYQNLHSNFTAQARIQSFRIFSEAVRNKCGGNPNIRYAWYGTSTAEIRQIVSHGFNLCGRHENFEAYGCGLQLSPANYSIVSALSAVSEQDGLRHVMLCRVILGNMEIVQPGSNQLYPSSMEFDSGVDDLSNPRRYIIWNASMNSHIIPNYVISFRPTINGKQTLLKCSMLYVVHIPNYVAFRFILLTGQGHIKMYPCIAGGKHVIGLHMRPQAAPSMSFGTLESVLSRVLSPTKLSLVKRWHSEFKLNLGSLTSFVAAIGDEPKLGLVIGLHFGPDLALTT</sequence>
<dbReference type="PROSITE" id="PS51059">
    <property type="entry name" value="PARP_CATALYTIC"/>
    <property type="match status" value="1"/>
</dbReference>
<evidence type="ECO:0000313" key="3">
    <source>
        <dbReference type="EMBL" id="KAK6922182.1"/>
    </source>
</evidence>
<keyword evidence="1" id="KW-0808">Transferase</keyword>
<dbReference type="AlphaFoldDB" id="A0AAN8V7J4"/>
<keyword evidence="1" id="KW-0328">Glycosyltransferase</keyword>
<dbReference type="InterPro" id="IPR044964">
    <property type="entry name" value="RCD1/SRO1-5"/>
</dbReference>
<dbReference type="EMBL" id="JBAMMX010000019">
    <property type="protein sequence ID" value="KAK6922182.1"/>
    <property type="molecule type" value="Genomic_DNA"/>
</dbReference>
<dbReference type="GO" id="GO:0003950">
    <property type="term" value="F:NAD+ poly-ADP-ribosyltransferase activity"/>
    <property type="evidence" value="ECO:0007669"/>
    <property type="project" value="UniProtKB-UniRule"/>
</dbReference>
<dbReference type="Pfam" id="PF00644">
    <property type="entry name" value="PARP"/>
    <property type="match status" value="1"/>
</dbReference>
<evidence type="ECO:0000313" key="4">
    <source>
        <dbReference type="Proteomes" id="UP001370490"/>
    </source>
</evidence>